<comment type="cofactor">
    <cofactor evidence="4">
        <name>Zn(2+)</name>
        <dbReference type="ChEBI" id="CHEBI:29105"/>
    </cofactor>
</comment>
<evidence type="ECO:0000313" key="7">
    <source>
        <dbReference type="Proteomes" id="UP000215137"/>
    </source>
</evidence>
<dbReference type="AlphaFoldDB" id="A0A248TNA5"/>
<name>A0A248TNA5_9BACI</name>
<reference evidence="6 7" key="1">
    <citation type="submission" date="2017-08" db="EMBL/GenBank/DDBJ databases">
        <title>Complete Genome Sequence of Bacillus kochii Oregon-R-modENCODE STRAIN BDGP4, isolated from Drosophila melanogaster gut.</title>
        <authorList>
            <person name="Wan K.H."/>
            <person name="Yu C."/>
            <person name="Park S."/>
            <person name="Hammonds A.S."/>
            <person name="Booth B.W."/>
            <person name="Celniker S.E."/>
        </authorList>
    </citation>
    <scope>NUCLEOTIDE SEQUENCE [LARGE SCALE GENOMIC DNA]</scope>
    <source>
        <strain evidence="6 7">BDGP4</strain>
    </source>
</reference>
<dbReference type="PANTHER" id="PTHR43401">
    <property type="entry name" value="L-THREONINE 3-DEHYDROGENASE"/>
    <property type="match status" value="1"/>
</dbReference>
<dbReference type="PANTHER" id="PTHR43401:SF5">
    <property type="entry name" value="ALCOHOL DEHYDROGENASE-RELATED"/>
    <property type="match status" value="1"/>
</dbReference>
<dbReference type="InterPro" id="IPR011032">
    <property type="entry name" value="GroES-like_sf"/>
</dbReference>
<evidence type="ECO:0000256" key="3">
    <source>
        <dbReference type="ARBA" id="ARBA00023002"/>
    </source>
</evidence>
<dbReference type="KEGG" id="bko:CKF48_21630"/>
<dbReference type="Pfam" id="PF00107">
    <property type="entry name" value="ADH_zinc_N"/>
    <property type="match status" value="1"/>
</dbReference>
<dbReference type="InterPro" id="IPR013149">
    <property type="entry name" value="ADH-like_C"/>
</dbReference>
<dbReference type="InterPro" id="IPR013154">
    <property type="entry name" value="ADH-like_N"/>
</dbReference>
<dbReference type="EMBL" id="CP022983">
    <property type="protein sequence ID" value="ASV69677.1"/>
    <property type="molecule type" value="Genomic_DNA"/>
</dbReference>
<dbReference type="GO" id="GO:0016491">
    <property type="term" value="F:oxidoreductase activity"/>
    <property type="evidence" value="ECO:0007669"/>
    <property type="project" value="UniProtKB-KW"/>
</dbReference>
<dbReference type="GO" id="GO:0008270">
    <property type="term" value="F:zinc ion binding"/>
    <property type="evidence" value="ECO:0007669"/>
    <property type="project" value="InterPro"/>
</dbReference>
<dbReference type="SUPFAM" id="SSF51735">
    <property type="entry name" value="NAD(P)-binding Rossmann-fold domains"/>
    <property type="match status" value="1"/>
</dbReference>
<comment type="similarity">
    <text evidence="4">Belongs to the zinc-containing alcohol dehydrogenase family.</text>
</comment>
<dbReference type="PROSITE" id="PS00059">
    <property type="entry name" value="ADH_ZINC"/>
    <property type="match status" value="1"/>
</dbReference>
<dbReference type="SUPFAM" id="SSF50129">
    <property type="entry name" value="GroES-like"/>
    <property type="match status" value="1"/>
</dbReference>
<dbReference type="Gene3D" id="3.90.180.10">
    <property type="entry name" value="Medium-chain alcohol dehydrogenases, catalytic domain"/>
    <property type="match status" value="1"/>
</dbReference>
<dbReference type="RefSeq" id="WP_095373241.1">
    <property type="nucleotide sequence ID" value="NZ_CP022983.1"/>
</dbReference>
<keyword evidence="3" id="KW-0560">Oxidoreductase</keyword>
<keyword evidence="7" id="KW-1185">Reference proteome</keyword>
<feature type="domain" description="Enoyl reductase (ER)" evidence="5">
    <location>
        <begin position="8"/>
        <end position="340"/>
    </location>
</feature>
<dbReference type="Pfam" id="PF08240">
    <property type="entry name" value="ADH_N"/>
    <property type="match status" value="1"/>
</dbReference>
<sequence length="350" mass="37203">MKALVIEGIKNAIVQEVADPTIDENGVIVKVKANGVCRSDWHYWAGDIPITQKILGHEFTGVVEEVGKNVKNYKKGDRVIVPFSGSDGTCPYCLQGHSNLCHSSFIPGSTYNGGYAEYVGVPLGDRNIIPLADEISFLDGAALGCRLMTAFHGVVDRAKVEPGEWVVVYGCGGVGLNAINIAASIGATVIGVDINPKNLELAKQMGAHVVINSKEVDPVHAVKEITGGGANVSIDALGIADTCLNGINSLAKRGRHLQVGVTTQVEGGKIALPIDQMVMQEIQFIGTLGMPNHRFDSLLPLVLQGKITPGKMVTAEISLSEVTKIFEEMSNFNTSGTYIVTEFDKSTVTA</sequence>
<accession>A0A248TNA5</accession>
<evidence type="ECO:0000259" key="5">
    <source>
        <dbReference type="SMART" id="SM00829"/>
    </source>
</evidence>
<dbReference type="OrthoDB" id="9806940at2"/>
<keyword evidence="2 4" id="KW-0862">Zinc</keyword>
<evidence type="ECO:0000256" key="1">
    <source>
        <dbReference type="ARBA" id="ARBA00022723"/>
    </source>
</evidence>
<dbReference type="InterPro" id="IPR050129">
    <property type="entry name" value="Zn_alcohol_dh"/>
</dbReference>
<gene>
    <name evidence="6" type="ORF">CKF48_21630</name>
</gene>
<dbReference type="InterPro" id="IPR036291">
    <property type="entry name" value="NAD(P)-bd_dom_sf"/>
</dbReference>
<evidence type="ECO:0000256" key="2">
    <source>
        <dbReference type="ARBA" id="ARBA00022833"/>
    </source>
</evidence>
<dbReference type="Proteomes" id="UP000215137">
    <property type="component" value="Chromosome"/>
</dbReference>
<dbReference type="SMART" id="SM00829">
    <property type="entry name" value="PKS_ER"/>
    <property type="match status" value="1"/>
</dbReference>
<evidence type="ECO:0000313" key="6">
    <source>
        <dbReference type="EMBL" id="ASV69677.1"/>
    </source>
</evidence>
<organism evidence="6 7">
    <name type="scientific">Cytobacillus kochii</name>
    <dbReference type="NCBI Taxonomy" id="859143"/>
    <lineage>
        <taxon>Bacteria</taxon>
        <taxon>Bacillati</taxon>
        <taxon>Bacillota</taxon>
        <taxon>Bacilli</taxon>
        <taxon>Bacillales</taxon>
        <taxon>Bacillaceae</taxon>
        <taxon>Cytobacillus</taxon>
    </lineage>
</organism>
<dbReference type="InterPro" id="IPR020843">
    <property type="entry name" value="ER"/>
</dbReference>
<keyword evidence="1 4" id="KW-0479">Metal-binding</keyword>
<evidence type="ECO:0000256" key="4">
    <source>
        <dbReference type="RuleBase" id="RU361277"/>
    </source>
</evidence>
<proteinExistence type="inferred from homology"/>
<dbReference type="InterPro" id="IPR002328">
    <property type="entry name" value="ADH_Zn_CS"/>
</dbReference>
<protein>
    <submittedName>
        <fullName evidence="6">Alcohol dehydrogenase</fullName>
    </submittedName>
</protein>